<dbReference type="AlphaFoldDB" id="A0A0D8Y1T7"/>
<feature type="compositionally biased region" description="Low complexity" evidence="1">
    <location>
        <begin position="51"/>
        <end position="78"/>
    </location>
</feature>
<sequence>MDGLENDVTKTSNTPIENVVREVLNRNVRSTEDIAPNITMDDTMEDMENVSSSSSSSPMLTEPLSTSSITLTSETNEGTTIAETTISSTTESFTPQTNDNIADVLSKIFSKNLNSKSIAAKDPRGATKSVASKIDQQKTVKTPQTKESTSTSSVDKTSKTMGKK</sequence>
<feature type="compositionally biased region" description="Low complexity" evidence="1">
    <location>
        <begin position="145"/>
        <end position="155"/>
    </location>
</feature>
<dbReference type="Proteomes" id="UP000053766">
    <property type="component" value="Unassembled WGS sequence"/>
</dbReference>
<reference evidence="3" key="2">
    <citation type="journal article" date="2016" name="Sci. Rep.">
        <title>Dictyocaulus viviparus genome, variome and transcriptome elucidate lungworm biology and support future intervention.</title>
        <authorList>
            <person name="McNulty S.N."/>
            <person name="Strube C."/>
            <person name="Rosa B.A."/>
            <person name="Martin J.C."/>
            <person name="Tyagi R."/>
            <person name="Choi Y.J."/>
            <person name="Wang Q."/>
            <person name="Hallsworth Pepin K."/>
            <person name="Zhang X."/>
            <person name="Ozersky P."/>
            <person name="Wilson R.K."/>
            <person name="Sternberg P.W."/>
            <person name="Gasser R.B."/>
            <person name="Mitreva M."/>
        </authorList>
    </citation>
    <scope>NUCLEOTIDE SEQUENCE [LARGE SCALE GENOMIC DNA]</scope>
    <source>
        <strain evidence="3">HannoverDv2000</strain>
    </source>
</reference>
<feature type="region of interest" description="Disordered" evidence="1">
    <location>
        <begin position="113"/>
        <end position="164"/>
    </location>
</feature>
<evidence type="ECO:0000313" key="2">
    <source>
        <dbReference type="EMBL" id="KJH50650.1"/>
    </source>
</evidence>
<accession>A0A0D8Y1T7</accession>
<evidence type="ECO:0000256" key="1">
    <source>
        <dbReference type="SAM" id="MobiDB-lite"/>
    </source>
</evidence>
<evidence type="ECO:0000313" key="3">
    <source>
        <dbReference type="Proteomes" id="UP000053766"/>
    </source>
</evidence>
<feature type="region of interest" description="Disordered" evidence="1">
    <location>
        <begin position="32"/>
        <end position="78"/>
    </location>
</feature>
<name>A0A0D8Y1T7_DICVI</name>
<protein>
    <submittedName>
        <fullName evidence="2">Uncharacterized protein</fullName>
    </submittedName>
</protein>
<reference evidence="2 3" key="1">
    <citation type="submission" date="2013-11" db="EMBL/GenBank/DDBJ databases">
        <title>Draft genome of the bovine lungworm Dictyocaulus viviparus.</title>
        <authorList>
            <person name="Mitreva M."/>
        </authorList>
    </citation>
    <scope>NUCLEOTIDE SEQUENCE [LARGE SCALE GENOMIC DNA]</scope>
    <source>
        <strain evidence="2 3">HannoverDv2000</strain>
    </source>
</reference>
<organism evidence="2 3">
    <name type="scientific">Dictyocaulus viviparus</name>
    <name type="common">Bovine lungworm</name>
    <dbReference type="NCBI Taxonomy" id="29172"/>
    <lineage>
        <taxon>Eukaryota</taxon>
        <taxon>Metazoa</taxon>
        <taxon>Ecdysozoa</taxon>
        <taxon>Nematoda</taxon>
        <taxon>Chromadorea</taxon>
        <taxon>Rhabditida</taxon>
        <taxon>Rhabditina</taxon>
        <taxon>Rhabditomorpha</taxon>
        <taxon>Strongyloidea</taxon>
        <taxon>Metastrongylidae</taxon>
        <taxon>Dictyocaulus</taxon>
    </lineage>
</organism>
<keyword evidence="3" id="KW-1185">Reference proteome</keyword>
<dbReference type="EMBL" id="KN716200">
    <property type="protein sequence ID" value="KJH50650.1"/>
    <property type="molecule type" value="Genomic_DNA"/>
</dbReference>
<gene>
    <name evidence="2" type="ORF">DICVIV_03170</name>
</gene>
<proteinExistence type="predicted"/>